<evidence type="ECO:0000256" key="1">
    <source>
        <dbReference type="SAM" id="MobiDB-lite"/>
    </source>
</evidence>
<dbReference type="EMBL" id="CP106982">
    <property type="protein sequence ID" value="UYF93608.1"/>
    <property type="molecule type" value="Genomic_DNA"/>
</dbReference>
<gene>
    <name evidence="3" type="ORF">OCS65_24760</name>
    <name evidence="2" type="ORF">RAJCM14343_3187</name>
</gene>
<feature type="region of interest" description="Disordered" evidence="1">
    <location>
        <begin position="1"/>
        <end position="20"/>
    </location>
</feature>
<evidence type="ECO:0000313" key="4">
    <source>
        <dbReference type="Proteomes" id="UP000325466"/>
    </source>
</evidence>
<dbReference type="Pfam" id="PF09970">
    <property type="entry name" value="DUF2204"/>
    <property type="match status" value="1"/>
</dbReference>
<dbReference type="InterPro" id="IPR018700">
    <property type="entry name" value="DUF2204"/>
</dbReference>
<evidence type="ECO:0000313" key="5">
    <source>
        <dbReference type="Proteomes" id="UP001163947"/>
    </source>
</evidence>
<keyword evidence="4" id="KW-1185">Reference proteome</keyword>
<evidence type="ECO:0000313" key="2">
    <source>
        <dbReference type="EMBL" id="GES37927.1"/>
    </source>
</evidence>
<reference evidence="2 4" key="1">
    <citation type="journal article" date="2018" name="Biodegradation">
        <title>1,4-Dioxane degradation characteristics of Rhodococcus aetherivorans JCM 14343.</title>
        <authorList>
            <person name="Inoue D."/>
            <person name="Tsunoda T."/>
            <person name="Yamamoto N."/>
            <person name="Ike M."/>
            <person name="Sei K."/>
        </authorList>
    </citation>
    <scope>NUCLEOTIDE SEQUENCE [LARGE SCALE GENOMIC DNA]</scope>
    <source>
        <strain evidence="2 4">JCM 14343</strain>
    </source>
</reference>
<accession>A0A059MUC7</accession>
<dbReference type="InterPro" id="IPR043519">
    <property type="entry name" value="NT_sf"/>
</dbReference>
<protein>
    <submittedName>
        <fullName evidence="3">Nucleotidyltransferase family protein</fullName>
    </submittedName>
</protein>
<dbReference type="Proteomes" id="UP000325466">
    <property type="component" value="Unassembled WGS sequence"/>
</dbReference>
<dbReference type="RefSeq" id="WP_029541180.1">
    <property type="nucleotide sequence ID" value="NZ_BAAAYP010000042.1"/>
</dbReference>
<sequence length="210" mass="22506">MTNAQPHSPDAATVDVAGSPDESVKETQLLQVLTKAANTLNEAGVPFAVGGGCAVYARGGPASDHDVDLFVRPRDVDAAREALVAAGMRPVDPPENWLSKVYEGEHLVDLIFRPNDRDVDDSMLARAQWMRIGPTAAPVISGTDLMSDKLNVLDAHRCDFAPLLRIARALREQVDWAQVATATAASPYARAFLGLLADLGIIEPGSEVRR</sequence>
<dbReference type="EMBL" id="BLAH01000086">
    <property type="protein sequence ID" value="GES37927.1"/>
    <property type="molecule type" value="Genomic_DNA"/>
</dbReference>
<dbReference type="Proteomes" id="UP001163947">
    <property type="component" value="Chromosome"/>
</dbReference>
<evidence type="ECO:0000313" key="3">
    <source>
        <dbReference type="EMBL" id="UYF93608.1"/>
    </source>
</evidence>
<proteinExistence type="predicted"/>
<reference evidence="2" key="2">
    <citation type="submission" date="2019-10" db="EMBL/GenBank/DDBJ databases">
        <title>Draft genome sequence of Rhodococcus aetherivorans JCM 14343.</title>
        <authorList>
            <person name="Inoue D."/>
            <person name="Nakazawa M."/>
            <person name="Yamamoto N."/>
            <person name="Sei K."/>
            <person name="Ike M."/>
        </authorList>
    </citation>
    <scope>NUCLEOTIDE SEQUENCE</scope>
    <source>
        <strain evidence="2">JCM 14343</strain>
    </source>
</reference>
<reference evidence="3" key="3">
    <citation type="submission" date="2022-09" db="EMBL/GenBank/DDBJ databases">
        <title>The genome sequence of Rhodococcus aetherivorans N1.</title>
        <authorList>
            <person name="Jiang W."/>
        </authorList>
    </citation>
    <scope>NUCLEOTIDE SEQUENCE</scope>
    <source>
        <strain evidence="3">N1</strain>
    </source>
</reference>
<dbReference type="GeneID" id="83623698"/>
<name>A0A059MUC7_9NOCA</name>
<dbReference type="SUPFAM" id="SSF81301">
    <property type="entry name" value="Nucleotidyltransferase"/>
    <property type="match status" value="1"/>
</dbReference>
<dbReference type="AlphaFoldDB" id="A0A059MUC7"/>
<dbReference type="Gene3D" id="3.30.460.40">
    <property type="match status" value="1"/>
</dbReference>
<organism evidence="3 5">
    <name type="scientific">Rhodococcus aetherivorans</name>
    <dbReference type="NCBI Taxonomy" id="191292"/>
    <lineage>
        <taxon>Bacteria</taxon>
        <taxon>Bacillati</taxon>
        <taxon>Actinomycetota</taxon>
        <taxon>Actinomycetes</taxon>
        <taxon>Mycobacteriales</taxon>
        <taxon>Nocardiaceae</taxon>
        <taxon>Rhodococcus</taxon>
    </lineage>
</organism>